<sequence length="101" mass="11419">MKPDDLPLFAWRPSVGEVVTFPLARQGKKVSETARKLLEKTTERHADYYRGQVTDALVKRLHRLGIADHVIDEQVGAFWTAVEWEMARLTYRGQRPGGGAA</sequence>
<dbReference type="OrthoDB" id="8117239at2"/>
<dbReference type="AlphaFoldDB" id="A0A2P7S4J3"/>
<comment type="caution">
    <text evidence="1">The sequence shown here is derived from an EMBL/GenBank/DDBJ whole genome shotgun (WGS) entry which is preliminary data.</text>
</comment>
<reference evidence="1 2" key="1">
    <citation type="submission" date="2018-03" db="EMBL/GenBank/DDBJ databases">
        <title>The draft genome of Mesorhizobium soli JCM 19897.</title>
        <authorList>
            <person name="Li L."/>
            <person name="Liu L."/>
            <person name="Liang L."/>
            <person name="Wang T."/>
            <person name="Zhang X."/>
        </authorList>
    </citation>
    <scope>NUCLEOTIDE SEQUENCE [LARGE SCALE GENOMIC DNA]</scope>
    <source>
        <strain evidence="1 2">JCM 19897</strain>
    </source>
</reference>
<gene>
    <name evidence="1" type="ORF">C7I85_22650</name>
</gene>
<evidence type="ECO:0000313" key="2">
    <source>
        <dbReference type="Proteomes" id="UP000240653"/>
    </source>
</evidence>
<protein>
    <submittedName>
        <fullName evidence="1">Uncharacterized protein</fullName>
    </submittedName>
</protein>
<evidence type="ECO:0000313" key="1">
    <source>
        <dbReference type="EMBL" id="PSJ57387.1"/>
    </source>
</evidence>
<dbReference type="Pfam" id="PF19551">
    <property type="entry name" value="DUF6074"/>
    <property type="match status" value="1"/>
</dbReference>
<dbReference type="EMBL" id="PXYL01000014">
    <property type="protein sequence ID" value="PSJ57387.1"/>
    <property type="molecule type" value="Genomic_DNA"/>
</dbReference>
<organism evidence="1 2">
    <name type="scientific">Pseudaminobacter soli</name>
    <name type="common">ex Li et al. 2025</name>
    <dbReference type="NCBI Taxonomy" id="1295366"/>
    <lineage>
        <taxon>Bacteria</taxon>
        <taxon>Pseudomonadati</taxon>
        <taxon>Pseudomonadota</taxon>
        <taxon>Alphaproteobacteria</taxon>
        <taxon>Hyphomicrobiales</taxon>
        <taxon>Phyllobacteriaceae</taxon>
        <taxon>Pseudaminobacter</taxon>
    </lineage>
</organism>
<keyword evidence="2" id="KW-1185">Reference proteome</keyword>
<name>A0A2P7S4J3_9HYPH</name>
<dbReference type="InterPro" id="IPR045720">
    <property type="entry name" value="DUF6074"/>
</dbReference>
<accession>A0A2P7S4J3</accession>
<proteinExistence type="predicted"/>
<dbReference type="Proteomes" id="UP000240653">
    <property type="component" value="Unassembled WGS sequence"/>
</dbReference>
<dbReference type="RefSeq" id="WP_106726287.1">
    <property type="nucleotide sequence ID" value="NZ_PXYL01000014.1"/>
</dbReference>